<protein>
    <recommendedName>
        <fullName evidence="6">B30.2/SPRY domain-containing protein</fullName>
    </recommendedName>
</protein>
<dbReference type="SUPFAM" id="SSF51306">
    <property type="entry name" value="LexA/Signal peptidase"/>
    <property type="match status" value="1"/>
</dbReference>
<dbReference type="Gene3D" id="2.60.120.920">
    <property type="match status" value="1"/>
</dbReference>
<dbReference type="InterPro" id="IPR001870">
    <property type="entry name" value="B30.2/SPRY"/>
</dbReference>
<dbReference type="GO" id="GO:0004252">
    <property type="term" value="F:serine-type endopeptidase activity"/>
    <property type="evidence" value="ECO:0007669"/>
    <property type="project" value="InterPro"/>
</dbReference>
<dbReference type="GO" id="GO:0006465">
    <property type="term" value="P:signal peptide processing"/>
    <property type="evidence" value="ECO:0007669"/>
    <property type="project" value="InterPro"/>
</dbReference>
<dbReference type="AlphaFoldDB" id="A0A0G4NE27"/>
<evidence type="ECO:0000313" key="7">
    <source>
        <dbReference type="EMBL" id="CRK44757.1"/>
    </source>
</evidence>
<evidence type="ECO:0000256" key="2">
    <source>
        <dbReference type="ARBA" id="ARBA00023242"/>
    </source>
</evidence>
<keyword evidence="5" id="KW-0812">Transmembrane</keyword>
<proteinExistence type="inferred from homology"/>
<feature type="region of interest" description="Disordered" evidence="4">
    <location>
        <begin position="431"/>
        <end position="450"/>
    </location>
</feature>
<comment type="similarity">
    <text evidence="3">Belongs to the cclA family.</text>
</comment>
<dbReference type="EMBL" id="CVQI01034273">
    <property type="protein sequence ID" value="CRK44757.1"/>
    <property type="molecule type" value="Genomic_DNA"/>
</dbReference>
<evidence type="ECO:0000313" key="8">
    <source>
        <dbReference type="Proteomes" id="UP000045706"/>
    </source>
</evidence>
<feature type="domain" description="B30.2/SPRY" evidence="6">
    <location>
        <begin position="268"/>
        <end position="465"/>
    </location>
</feature>
<dbReference type="GO" id="GO:0048188">
    <property type="term" value="C:Set1C/COMPASS complex"/>
    <property type="evidence" value="ECO:0007669"/>
    <property type="project" value="InterPro"/>
</dbReference>
<keyword evidence="2" id="KW-0539">Nucleus</keyword>
<evidence type="ECO:0000256" key="1">
    <source>
        <dbReference type="ARBA" id="ARBA00004123"/>
    </source>
</evidence>
<dbReference type="CDD" id="cd06530">
    <property type="entry name" value="S26_SPase_I"/>
    <property type="match status" value="1"/>
</dbReference>
<evidence type="ECO:0000256" key="4">
    <source>
        <dbReference type="SAM" id="MobiDB-lite"/>
    </source>
</evidence>
<feature type="region of interest" description="Disordered" evidence="4">
    <location>
        <begin position="636"/>
        <end position="662"/>
    </location>
</feature>
<dbReference type="InterPro" id="IPR003877">
    <property type="entry name" value="SPRY_dom"/>
</dbReference>
<keyword evidence="5" id="KW-1133">Transmembrane helix</keyword>
<feature type="compositionally biased region" description="Basic and acidic residues" evidence="4">
    <location>
        <begin position="239"/>
        <end position="251"/>
    </location>
</feature>
<accession>A0A0G4NE27</accession>
<feature type="compositionally biased region" description="Basic and acidic residues" evidence="4">
    <location>
        <begin position="653"/>
        <end position="662"/>
    </location>
</feature>
<evidence type="ECO:0000256" key="3">
    <source>
        <dbReference type="ARBA" id="ARBA00038149"/>
    </source>
</evidence>
<keyword evidence="5" id="KW-0472">Membrane</keyword>
<dbReference type="Proteomes" id="UP000045706">
    <property type="component" value="Unassembled WGS sequence"/>
</dbReference>
<dbReference type="GO" id="GO:0000976">
    <property type="term" value="F:transcription cis-regulatory region binding"/>
    <property type="evidence" value="ECO:0007669"/>
    <property type="project" value="TreeGrafter"/>
</dbReference>
<dbReference type="InterPro" id="IPR019533">
    <property type="entry name" value="Peptidase_S26"/>
</dbReference>
<dbReference type="InterPro" id="IPR036286">
    <property type="entry name" value="LexA/Signal_pep-like_sf"/>
</dbReference>
<feature type="transmembrane region" description="Helical" evidence="5">
    <location>
        <begin position="21"/>
        <end position="39"/>
    </location>
</feature>
<dbReference type="Pfam" id="PF10502">
    <property type="entry name" value="Peptidase_S26"/>
    <property type="match status" value="1"/>
</dbReference>
<dbReference type="InterPro" id="IPR037353">
    <property type="entry name" value="ASH2"/>
</dbReference>
<dbReference type="SMART" id="SM00449">
    <property type="entry name" value="SPRY"/>
    <property type="match status" value="1"/>
</dbReference>
<dbReference type="PANTHER" id="PTHR10598:SF0">
    <property type="entry name" value="SET1_ASH2 HISTONE METHYLTRANSFERASE COMPLEX SUBUNIT ASH2"/>
    <property type="match status" value="1"/>
</dbReference>
<evidence type="ECO:0000256" key="5">
    <source>
        <dbReference type="SAM" id="Phobius"/>
    </source>
</evidence>
<comment type="subcellular location">
    <subcellularLocation>
        <location evidence="1">Nucleus</location>
    </subcellularLocation>
</comment>
<feature type="region of interest" description="Disordered" evidence="4">
    <location>
        <begin position="228"/>
        <end position="251"/>
    </location>
</feature>
<dbReference type="PROSITE" id="PS50188">
    <property type="entry name" value="B302_SPRY"/>
    <property type="match status" value="1"/>
</dbReference>
<organism evidence="7 8">
    <name type="scientific">Verticillium longisporum</name>
    <name type="common">Verticillium dahliae var. longisporum</name>
    <dbReference type="NCBI Taxonomy" id="100787"/>
    <lineage>
        <taxon>Eukaryota</taxon>
        <taxon>Fungi</taxon>
        <taxon>Dikarya</taxon>
        <taxon>Ascomycota</taxon>
        <taxon>Pezizomycotina</taxon>
        <taxon>Sordariomycetes</taxon>
        <taxon>Hypocreomycetidae</taxon>
        <taxon>Glomerellales</taxon>
        <taxon>Plectosphaerellaceae</taxon>
        <taxon>Verticillium</taxon>
    </lineage>
</organism>
<dbReference type="Gene3D" id="2.10.109.10">
    <property type="entry name" value="Umud Fragment, subunit A"/>
    <property type="match status" value="1"/>
</dbReference>
<evidence type="ECO:0000259" key="6">
    <source>
        <dbReference type="PROSITE" id="PS50188"/>
    </source>
</evidence>
<name>A0A0G4NE27_VERLO</name>
<gene>
    <name evidence="7" type="ORF">BN1723_006283</name>
</gene>
<dbReference type="PANTHER" id="PTHR10598">
    <property type="entry name" value="SET1/ASH2 HISTONE METHYLTRANSFERASE COMPLEX SUBUNIT ASH2"/>
    <property type="match status" value="1"/>
</dbReference>
<sequence length="662" mass="74069">MSARLRWLTARPFLTDFSKRLLGYATWIPVVIMFNNYVAEIHNVHGPSMYPFFNEDYNSSLLQDKVLTWKWWPQYDLERGMIVTFRSPNNPEAISIKRIIAVEGDVVRTKAPYPEPVARLLILGVNFGPDFWCPPGASPGQKDMAMGGVDDARAPLLPVSDRYTEQIAEDVVYDIIDEVDFWMQDGGQVLDHAKDERKGGNDVGLPDQEEIKEVHHLCVRLRRGLSRAGSTSLSGDTRPLLDSRPLRESRDRRPVYNKKSYHYTHCIADPAFPSSLHYRQTEPLPHGPHMSFEDSATHMFFDQSGRHITTHKGFRMTRANVAIRQGRFYYEVKINRGIVKDPKPGDPESNGHVRMGFARREAAVDAPVGFDAYSYGIRDKAGQKVYMSRPKDFFPAGEDIQEGDVIGLEIQLPSEHLHRKVVTGRYNPAVDLDTSASSDPPHGGTSEAPNIVRDRIPIRFKAHIYFEQIDYHTCKELEDLMSPNPVVNPDSAEQPNPVHALPALRTLPGSHIKVYKNGVPMGTAFEDLLAFLPPASKPLAAPGAREGFDDGMLGYYPAVSVFRGGAAEVNFGPDFWCPPGASPGQEDMAMGGVDDARAPLLPVSDRYTEQIAEDVVYDIIDEVDFWMQDGGQILDQAKDERKGGNDAGLPDQEEIKEVVQDD</sequence>
<dbReference type="SUPFAM" id="SSF49899">
    <property type="entry name" value="Concanavalin A-like lectins/glucanases"/>
    <property type="match status" value="1"/>
</dbReference>
<dbReference type="InterPro" id="IPR043136">
    <property type="entry name" value="B30.2/SPRY_sf"/>
</dbReference>
<dbReference type="CDD" id="cd12872">
    <property type="entry name" value="SPRY_Ash2"/>
    <property type="match status" value="1"/>
</dbReference>
<dbReference type="InterPro" id="IPR013320">
    <property type="entry name" value="ConA-like_dom_sf"/>
</dbReference>
<reference evidence="8" key="1">
    <citation type="submission" date="2015-05" db="EMBL/GenBank/DDBJ databases">
        <authorList>
            <person name="Fogelqvist Johan"/>
        </authorList>
    </citation>
    <scope>NUCLEOTIDE SEQUENCE [LARGE SCALE GENOMIC DNA]</scope>
</reference>